<protein>
    <submittedName>
        <fullName evidence="2">Uncharacterized protein</fullName>
    </submittedName>
</protein>
<keyword evidence="1" id="KW-1133">Transmembrane helix</keyword>
<organism evidence="2 3">
    <name type="scientific">Vibrio hyugaensis</name>
    <dbReference type="NCBI Taxonomy" id="1534743"/>
    <lineage>
        <taxon>Bacteria</taxon>
        <taxon>Pseudomonadati</taxon>
        <taxon>Pseudomonadota</taxon>
        <taxon>Gammaproteobacteria</taxon>
        <taxon>Vibrionales</taxon>
        <taxon>Vibrionaceae</taxon>
        <taxon>Vibrio</taxon>
    </lineage>
</organism>
<proteinExistence type="predicted"/>
<comment type="caution">
    <text evidence="2">The sequence shown here is derived from an EMBL/GenBank/DDBJ whole genome shotgun (WGS) entry which is preliminary data.</text>
</comment>
<reference evidence="3" key="1">
    <citation type="journal article" date="2019" name="Int. J. Syst. Evol. Microbiol.">
        <title>The Global Catalogue of Microorganisms (GCM) 10K type strain sequencing project: providing services to taxonomists for standard genome sequencing and annotation.</title>
        <authorList>
            <consortium name="The Broad Institute Genomics Platform"/>
            <consortium name="The Broad Institute Genome Sequencing Center for Infectious Disease"/>
            <person name="Wu L."/>
            <person name="Ma J."/>
        </authorList>
    </citation>
    <scope>NUCLEOTIDE SEQUENCE [LARGE SCALE GENOMIC DNA]</scope>
    <source>
        <strain evidence="3">NBRC 110633</strain>
    </source>
</reference>
<feature type="transmembrane region" description="Helical" evidence="1">
    <location>
        <begin position="50"/>
        <end position="71"/>
    </location>
</feature>
<dbReference type="Proteomes" id="UP001156669">
    <property type="component" value="Unassembled WGS sequence"/>
</dbReference>
<accession>A0ABQ5Y4W3</accession>
<evidence type="ECO:0000256" key="1">
    <source>
        <dbReference type="SAM" id="Phobius"/>
    </source>
</evidence>
<keyword evidence="3" id="KW-1185">Reference proteome</keyword>
<dbReference type="EMBL" id="BSOE01000054">
    <property type="protein sequence ID" value="GLR05483.1"/>
    <property type="molecule type" value="Genomic_DNA"/>
</dbReference>
<name>A0ABQ5Y4W3_9VIBR</name>
<keyword evidence="1" id="KW-0472">Membrane</keyword>
<evidence type="ECO:0000313" key="2">
    <source>
        <dbReference type="EMBL" id="GLR05483.1"/>
    </source>
</evidence>
<evidence type="ECO:0000313" key="3">
    <source>
        <dbReference type="Proteomes" id="UP001156669"/>
    </source>
</evidence>
<gene>
    <name evidence="2" type="ORF">GCM10007906_30710</name>
</gene>
<keyword evidence="1" id="KW-0812">Transmembrane</keyword>
<sequence length="117" mass="13378">MNEPGVGYSLNFTLLDEQREVEEKVAFENSAKPKTINYVEAKPVDLKLKLIVPVLIVLTMFNLSSAIEASYYSHQFMSAFFATPYPNVKQIDENNISLVIDNNECHYTKNTQLLRCQ</sequence>